<dbReference type="PRINTS" id="PR00237">
    <property type="entry name" value="GPCRRHODOPSN"/>
</dbReference>
<keyword evidence="5 9" id="KW-0472">Membrane</keyword>
<evidence type="ECO:0000256" key="6">
    <source>
        <dbReference type="ARBA" id="ARBA00023170"/>
    </source>
</evidence>
<dbReference type="STRING" id="46731.A0A3M6U4X3"/>
<dbReference type="OMA" id="HHSELAI"/>
<dbReference type="Pfam" id="PF00001">
    <property type="entry name" value="7tm_1"/>
    <property type="match status" value="1"/>
</dbReference>
<reference evidence="11 12" key="1">
    <citation type="journal article" date="2018" name="Sci. Rep.">
        <title>Comparative analysis of the Pocillopora damicornis genome highlights role of immune system in coral evolution.</title>
        <authorList>
            <person name="Cunning R."/>
            <person name="Bay R.A."/>
            <person name="Gillette P."/>
            <person name="Baker A.C."/>
            <person name="Traylor-Knowles N."/>
        </authorList>
    </citation>
    <scope>NUCLEOTIDE SEQUENCE [LARGE SCALE GENOMIC DNA]</scope>
    <source>
        <strain evidence="11">RSMAS</strain>
        <tissue evidence="11">Whole animal</tissue>
    </source>
</reference>
<name>A0A3M6U4X3_POCDA</name>
<organism evidence="11 12">
    <name type="scientific">Pocillopora damicornis</name>
    <name type="common">Cauliflower coral</name>
    <name type="synonym">Millepora damicornis</name>
    <dbReference type="NCBI Taxonomy" id="46731"/>
    <lineage>
        <taxon>Eukaryota</taxon>
        <taxon>Metazoa</taxon>
        <taxon>Cnidaria</taxon>
        <taxon>Anthozoa</taxon>
        <taxon>Hexacorallia</taxon>
        <taxon>Scleractinia</taxon>
        <taxon>Astrocoeniina</taxon>
        <taxon>Pocilloporidae</taxon>
        <taxon>Pocillopora</taxon>
    </lineage>
</organism>
<dbReference type="GO" id="GO:0005886">
    <property type="term" value="C:plasma membrane"/>
    <property type="evidence" value="ECO:0007669"/>
    <property type="project" value="TreeGrafter"/>
</dbReference>
<dbReference type="SMART" id="SM01381">
    <property type="entry name" value="7TM_GPCR_Srsx"/>
    <property type="match status" value="1"/>
</dbReference>
<feature type="transmembrane region" description="Helical" evidence="9">
    <location>
        <begin position="20"/>
        <end position="48"/>
    </location>
</feature>
<dbReference type="GO" id="GO:0004930">
    <property type="term" value="F:G protein-coupled receptor activity"/>
    <property type="evidence" value="ECO:0007669"/>
    <property type="project" value="UniProtKB-KW"/>
</dbReference>
<feature type="transmembrane region" description="Helical" evidence="9">
    <location>
        <begin position="239"/>
        <end position="258"/>
    </location>
</feature>
<feature type="domain" description="G-protein coupled receptors family 1 profile" evidence="10">
    <location>
        <begin position="39"/>
        <end position="297"/>
    </location>
</feature>
<keyword evidence="6 8" id="KW-0675">Receptor</keyword>
<dbReference type="PROSITE" id="PS50262">
    <property type="entry name" value="G_PROTEIN_RECEP_F1_2"/>
    <property type="match status" value="1"/>
</dbReference>
<feature type="transmembrane region" description="Helical" evidence="9">
    <location>
        <begin position="104"/>
        <end position="131"/>
    </location>
</feature>
<dbReference type="PANTHER" id="PTHR45695:SF9">
    <property type="entry name" value="LEUCOKININ RECEPTOR"/>
    <property type="match status" value="1"/>
</dbReference>
<accession>A0A3M6U4X3</accession>
<dbReference type="Proteomes" id="UP000275408">
    <property type="component" value="Unassembled WGS sequence"/>
</dbReference>
<evidence type="ECO:0000256" key="9">
    <source>
        <dbReference type="SAM" id="Phobius"/>
    </source>
</evidence>
<dbReference type="InterPro" id="IPR000276">
    <property type="entry name" value="GPCR_Rhodpsn"/>
</dbReference>
<gene>
    <name evidence="11" type="ORF">pdam_00008009</name>
</gene>
<dbReference type="InterPro" id="IPR017452">
    <property type="entry name" value="GPCR_Rhodpsn_7TM"/>
</dbReference>
<proteinExistence type="inferred from homology"/>
<dbReference type="SUPFAM" id="SSF81321">
    <property type="entry name" value="Family A G protein-coupled receptor-like"/>
    <property type="match status" value="1"/>
</dbReference>
<keyword evidence="7 8" id="KW-0807">Transducer</keyword>
<evidence type="ECO:0000256" key="3">
    <source>
        <dbReference type="ARBA" id="ARBA00022989"/>
    </source>
</evidence>
<feature type="transmembrane region" description="Helical" evidence="9">
    <location>
        <begin position="184"/>
        <end position="209"/>
    </location>
</feature>
<dbReference type="EMBL" id="RCHS01002246">
    <property type="protein sequence ID" value="RMX48627.1"/>
    <property type="molecule type" value="Genomic_DNA"/>
</dbReference>
<keyword evidence="3 9" id="KW-1133">Transmembrane helix</keyword>
<dbReference type="OrthoDB" id="5975505at2759"/>
<feature type="transmembrane region" description="Helical" evidence="9">
    <location>
        <begin position="143"/>
        <end position="164"/>
    </location>
</feature>
<evidence type="ECO:0000313" key="11">
    <source>
        <dbReference type="EMBL" id="RMX48627.1"/>
    </source>
</evidence>
<dbReference type="Gene3D" id="1.20.1070.10">
    <property type="entry name" value="Rhodopsin 7-helix transmembrane proteins"/>
    <property type="match status" value="1"/>
</dbReference>
<dbReference type="AlphaFoldDB" id="A0A3M6U4X3"/>
<evidence type="ECO:0000256" key="8">
    <source>
        <dbReference type="RuleBase" id="RU000688"/>
    </source>
</evidence>
<evidence type="ECO:0000256" key="4">
    <source>
        <dbReference type="ARBA" id="ARBA00023040"/>
    </source>
</evidence>
<evidence type="ECO:0000313" key="12">
    <source>
        <dbReference type="Proteomes" id="UP000275408"/>
    </source>
</evidence>
<protein>
    <recommendedName>
        <fullName evidence="10">G-protein coupled receptors family 1 profile domain-containing protein</fullName>
    </recommendedName>
</protein>
<comment type="caution">
    <text evidence="11">The sequence shown here is derived from an EMBL/GenBank/DDBJ whole genome shotgun (WGS) entry which is preliminary data.</text>
</comment>
<feature type="non-terminal residue" evidence="11">
    <location>
        <position position="369"/>
    </location>
</feature>
<dbReference type="FunFam" id="1.20.1070.10:FF:000291">
    <property type="entry name" value="Predicted protein"/>
    <property type="match status" value="1"/>
</dbReference>
<keyword evidence="2 8" id="KW-0812">Transmembrane</keyword>
<evidence type="ECO:0000256" key="7">
    <source>
        <dbReference type="ARBA" id="ARBA00023224"/>
    </source>
</evidence>
<comment type="similarity">
    <text evidence="8">Belongs to the G-protein coupled receptor 1 family.</text>
</comment>
<keyword evidence="4 8" id="KW-0297">G-protein coupled receptor</keyword>
<evidence type="ECO:0000259" key="10">
    <source>
        <dbReference type="PROSITE" id="PS50262"/>
    </source>
</evidence>
<evidence type="ECO:0000256" key="5">
    <source>
        <dbReference type="ARBA" id="ARBA00023136"/>
    </source>
</evidence>
<evidence type="ECO:0000256" key="1">
    <source>
        <dbReference type="ARBA" id="ARBA00004141"/>
    </source>
</evidence>
<evidence type="ECO:0000256" key="2">
    <source>
        <dbReference type="ARBA" id="ARBA00022692"/>
    </source>
</evidence>
<keyword evidence="12" id="KW-1185">Reference proteome</keyword>
<comment type="subcellular location">
    <subcellularLocation>
        <location evidence="1">Membrane</location>
        <topology evidence="1">Multi-pass membrane protein</topology>
    </subcellularLocation>
</comment>
<dbReference type="PANTHER" id="PTHR45695">
    <property type="entry name" value="LEUCOKININ RECEPTOR-RELATED"/>
    <property type="match status" value="1"/>
</dbReference>
<sequence>MNNSTSEGKTSGINLEVSVTVQVVLTLLAAVIATFDLVGNVIVIYVTCSRTPMRTTTDLLIANLAAADLMMIPVIVYLVKFFYYQFDWFGGVMGQVTCRLAISLQALSVVSSVYSILAISVDRCCAIFFPLKKVFNKTCIKRLILVIWAIAVAFAIPQFMIATVKTKGKKHRCYPSWKNSGMSASHYTLVFVAFSYIVPLATIATLYLVTTARLWKSAAPGHHSELAIKRIRATRRKPTKMLIGIVTVFALCWFPLQAAEVLKRFAYEVYWSHIPFEVNVVLPWFGIANSAINPFIYPLFCEKYCYEFRRILCFYSLRRGKNRAKSGLTVMTGLPKFNGDTCKPDAIIAKYKKNGCSPRNIRTTYITSI</sequence>
<dbReference type="PROSITE" id="PS00237">
    <property type="entry name" value="G_PROTEIN_RECEP_F1_1"/>
    <property type="match status" value="1"/>
</dbReference>
<feature type="transmembrane region" description="Helical" evidence="9">
    <location>
        <begin position="60"/>
        <end position="84"/>
    </location>
</feature>
<feature type="transmembrane region" description="Helical" evidence="9">
    <location>
        <begin position="278"/>
        <end position="300"/>
    </location>
</feature>